<dbReference type="GO" id="GO:0002181">
    <property type="term" value="P:cytoplasmic translation"/>
    <property type="evidence" value="ECO:0007669"/>
    <property type="project" value="TreeGrafter"/>
</dbReference>
<dbReference type="SUPFAM" id="SSF50249">
    <property type="entry name" value="Nucleic acid-binding proteins"/>
    <property type="match status" value="1"/>
</dbReference>
<evidence type="ECO:0008006" key="9">
    <source>
        <dbReference type="Google" id="ProtNLM"/>
    </source>
</evidence>
<dbReference type="FunFam" id="4.10.950.10:FF:000002">
    <property type="entry name" value="60S ribosomal protein L2"/>
    <property type="match status" value="1"/>
</dbReference>
<reference evidence="7" key="1">
    <citation type="submission" date="2021-02" db="EMBL/GenBank/DDBJ databases">
        <authorList>
            <person name="Dougan E. K."/>
            <person name="Rhodes N."/>
            <person name="Thang M."/>
            <person name="Chan C."/>
        </authorList>
    </citation>
    <scope>NUCLEOTIDE SEQUENCE</scope>
</reference>
<evidence type="ECO:0000259" key="6">
    <source>
        <dbReference type="SMART" id="SM01383"/>
    </source>
</evidence>
<dbReference type="InterPro" id="IPR022669">
    <property type="entry name" value="Ribosomal_uL2_C"/>
</dbReference>
<organism evidence="7 8">
    <name type="scientific">Polarella glacialis</name>
    <name type="common">Dinoflagellate</name>
    <dbReference type="NCBI Taxonomy" id="89957"/>
    <lineage>
        <taxon>Eukaryota</taxon>
        <taxon>Sar</taxon>
        <taxon>Alveolata</taxon>
        <taxon>Dinophyceae</taxon>
        <taxon>Suessiales</taxon>
        <taxon>Suessiaceae</taxon>
        <taxon>Polarella</taxon>
    </lineage>
</organism>
<dbReference type="GO" id="GO:0003723">
    <property type="term" value="F:RNA binding"/>
    <property type="evidence" value="ECO:0007669"/>
    <property type="project" value="TreeGrafter"/>
</dbReference>
<dbReference type="InterPro" id="IPR008991">
    <property type="entry name" value="Translation_prot_SH3-like_sf"/>
</dbReference>
<dbReference type="Pfam" id="PF00181">
    <property type="entry name" value="Ribosomal_L2_N"/>
    <property type="match status" value="1"/>
</dbReference>
<dbReference type="InterPro" id="IPR014726">
    <property type="entry name" value="Ribosomal_uL2_dom3"/>
</dbReference>
<dbReference type="GO" id="GO:0022625">
    <property type="term" value="C:cytosolic large ribosomal subunit"/>
    <property type="evidence" value="ECO:0007669"/>
    <property type="project" value="TreeGrafter"/>
</dbReference>
<dbReference type="Gene3D" id="2.30.30.30">
    <property type="match status" value="1"/>
</dbReference>
<dbReference type="SMART" id="SM01382">
    <property type="entry name" value="Ribosomal_L2_C"/>
    <property type="match status" value="1"/>
</dbReference>
<comment type="caution">
    <text evidence="7">The sequence shown here is derived from an EMBL/GenBank/DDBJ whole genome shotgun (WGS) entry which is preliminary data.</text>
</comment>
<feature type="compositionally biased region" description="Low complexity" evidence="4">
    <location>
        <begin position="760"/>
        <end position="780"/>
    </location>
</feature>
<dbReference type="InterPro" id="IPR022666">
    <property type="entry name" value="Ribosomal_uL2_RNA-bd_dom"/>
</dbReference>
<dbReference type="GO" id="GO:0003735">
    <property type="term" value="F:structural constituent of ribosome"/>
    <property type="evidence" value="ECO:0007669"/>
    <property type="project" value="InterPro"/>
</dbReference>
<dbReference type="EMBL" id="CAJNNV010024502">
    <property type="protein sequence ID" value="CAE8610028.1"/>
    <property type="molecule type" value="Genomic_DNA"/>
</dbReference>
<keyword evidence="3" id="KW-0687">Ribonucleoprotein</keyword>
<feature type="region of interest" description="Disordered" evidence="4">
    <location>
        <begin position="741"/>
        <end position="780"/>
    </location>
</feature>
<evidence type="ECO:0000256" key="1">
    <source>
        <dbReference type="ARBA" id="ARBA00005636"/>
    </source>
</evidence>
<accession>A0A813FI08</accession>
<feature type="region of interest" description="Disordered" evidence="4">
    <location>
        <begin position="558"/>
        <end position="612"/>
    </location>
</feature>
<evidence type="ECO:0000259" key="5">
    <source>
        <dbReference type="SMART" id="SM01382"/>
    </source>
</evidence>
<keyword evidence="8" id="KW-1185">Reference proteome</keyword>
<dbReference type="PANTHER" id="PTHR13691">
    <property type="entry name" value="RIBOSOMAL PROTEIN L2"/>
    <property type="match status" value="1"/>
</dbReference>
<dbReference type="FunFam" id="2.40.50.140:FF:000020">
    <property type="entry name" value="60S ribosomal protein L2"/>
    <property type="match status" value="1"/>
</dbReference>
<protein>
    <recommendedName>
        <fullName evidence="9">60S ribosomal protein L8</fullName>
    </recommendedName>
</protein>
<sequence>MGRIILGSRKGKSLIFTAKTRLRKGSVKLRAVDYAERAGYVKGLIRNIIHDPGRGAPLCEVVFHDPYRFKLKKELWVAVEGAHTGQFVYCGSKAQLTIGNVLPLAKMPEGTVISMCEEKAADRGRIARASGTSCMVVGHSDDGRKTRIRLPSGTRKTVPSTCRAVVGIVAGGGRMDKPMLKAGNNFHKYKVKRNSWPKVRGCAKNPVEHPHGGGNHQHVGHPTTVSRASVPGQKVGLIAARRTGLLKGGKGKIKKFGTVVKKKASYLQTCSAHWVWHGLGDAIGQMAPHCGDGTGIAGTSKTKAVLTVPSLEMRGGNLPPEKSSESGTRNRQEKPNDHGRRRMMLSWMLPSKQKGELLFCSELRAAHGSKTTSFWPHSGALLQRVRKVRGGAGVGQGALRPRKRRRTTQRMPRAEASDSVPGAQGTQGPLKSSRSPGARPSEPSAPEIRPTAAKSAPAAAAPLPIVAQVVPPPQAADLTEVAADLTEREQQELKAAVIEKLRRQIHGDAEDGEVLAEFVAVLVDQRKSSAEMITELVFLEEEARPFVEWLEKTKASILSRRQPPPPPAPRTDAVVKAPPPAAQPPVLPGPAAAPPRAQPSKPPIRSGAFLTPNAVTTSLEESAGKVSTGRGHEENPLSQGQAGVVITGRLVLQPNRDHGLGAAEGSPVVTNLSQEFGGFTGRELTATEKKLEEANHRKMELLGEMTKKLQVILARLSDKNLEDAAKERYQLLAQTIQNQMSALSRPATTGAGSKGGARGGAASAADAEASAAAGGQAWPG</sequence>
<feature type="compositionally biased region" description="Basic and acidic residues" evidence="4">
    <location>
        <begin position="322"/>
        <end position="338"/>
    </location>
</feature>
<dbReference type="Gene3D" id="4.10.950.10">
    <property type="entry name" value="Ribosomal protein L2, domain 3"/>
    <property type="match status" value="1"/>
</dbReference>
<dbReference type="InterPro" id="IPR012340">
    <property type="entry name" value="NA-bd_OB-fold"/>
</dbReference>
<gene>
    <name evidence="7" type="ORF">PGLA1383_LOCUS27855</name>
</gene>
<feature type="region of interest" description="Disordered" evidence="4">
    <location>
        <begin position="619"/>
        <end position="638"/>
    </location>
</feature>
<dbReference type="InterPro" id="IPR014722">
    <property type="entry name" value="Rib_uL2_dom2"/>
</dbReference>
<dbReference type="OrthoDB" id="10267824at2759"/>
<evidence type="ECO:0000256" key="4">
    <source>
        <dbReference type="SAM" id="MobiDB-lite"/>
    </source>
</evidence>
<feature type="domain" description="Large ribosomal subunit protein uL2 RNA-binding" evidence="6">
    <location>
        <begin position="11"/>
        <end position="90"/>
    </location>
</feature>
<feature type="domain" description="Large ribosomal subunit protein uL2 C-terminal" evidence="5">
    <location>
        <begin position="96"/>
        <end position="231"/>
    </location>
</feature>
<feature type="compositionally biased region" description="Pro residues" evidence="4">
    <location>
        <begin position="577"/>
        <end position="602"/>
    </location>
</feature>
<evidence type="ECO:0000256" key="3">
    <source>
        <dbReference type="ARBA" id="ARBA00023274"/>
    </source>
</evidence>
<dbReference type="SMART" id="SM01383">
    <property type="entry name" value="Ribosomal_L2"/>
    <property type="match status" value="1"/>
</dbReference>
<dbReference type="SUPFAM" id="SSF50104">
    <property type="entry name" value="Translation proteins SH3-like domain"/>
    <property type="match status" value="1"/>
</dbReference>
<dbReference type="PANTHER" id="PTHR13691:SF16">
    <property type="entry name" value="LARGE RIBOSOMAL SUBUNIT PROTEIN UL2"/>
    <property type="match status" value="1"/>
</dbReference>
<evidence type="ECO:0000256" key="2">
    <source>
        <dbReference type="ARBA" id="ARBA00022980"/>
    </source>
</evidence>
<comment type="similarity">
    <text evidence="1">Belongs to the universal ribosomal protein uL2 family.</text>
</comment>
<feature type="region of interest" description="Disordered" evidence="4">
    <location>
        <begin position="311"/>
        <end position="341"/>
    </location>
</feature>
<dbReference type="FunFam" id="2.30.30.30:FF:000006">
    <property type="entry name" value="60S ribosomal protein L8"/>
    <property type="match status" value="1"/>
</dbReference>
<feature type="region of interest" description="Disordered" evidence="4">
    <location>
        <begin position="388"/>
        <end position="456"/>
    </location>
</feature>
<dbReference type="AlphaFoldDB" id="A0A813FI08"/>
<dbReference type="Proteomes" id="UP000654075">
    <property type="component" value="Unassembled WGS sequence"/>
</dbReference>
<proteinExistence type="inferred from homology"/>
<dbReference type="InterPro" id="IPR002171">
    <property type="entry name" value="Ribosomal_uL2"/>
</dbReference>
<dbReference type="Pfam" id="PF03947">
    <property type="entry name" value="Ribosomal_L2_C"/>
    <property type="match status" value="1"/>
</dbReference>
<dbReference type="Gene3D" id="2.40.50.140">
    <property type="entry name" value="Nucleic acid-binding proteins"/>
    <property type="match status" value="1"/>
</dbReference>
<name>A0A813FI08_POLGL</name>
<evidence type="ECO:0000313" key="7">
    <source>
        <dbReference type="EMBL" id="CAE8610028.1"/>
    </source>
</evidence>
<feature type="compositionally biased region" description="Polar residues" evidence="4">
    <location>
        <begin position="424"/>
        <end position="435"/>
    </location>
</feature>
<keyword evidence="2" id="KW-0689">Ribosomal protein</keyword>
<evidence type="ECO:0000313" key="8">
    <source>
        <dbReference type="Proteomes" id="UP000654075"/>
    </source>
</evidence>